<reference evidence="1" key="1">
    <citation type="journal article" date="2015" name="Nature">
        <title>Complex archaea that bridge the gap between prokaryotes and eukaryotes.</title>
        <authorList>
            <person name="Spang A."/>
            <person name="Saw J.H."/>
            <person name="Jorgensen S.L."/>
            <person name="Zaremba-Niedzwiedzka K."/>
            <person name="Martijn J."/>
            <person name="Lind A.E."/>
            <person name="van Eijk R."/>
            <person name="Schleper C."/>
            <person name="Guy L."/>
            <person name="Ettema T.J."/>
        </authorList>
    </citation>
    <scope>NUCLEOTIDE SEQUENCE</scope>
</reference>
<comment type="caution">
    <text evidence="1">The sequence shown here is derived from an EMBL/GenBank/DDBJ whole genome shotgun (WGS) entry which is preliminary data.</text>
</comment>
<sequence>MEDNKSGPKKPSVTKKRRAEVLASIEESGPYSLPIKDLSEKWKCSIQTIYNDVYFWVRKVDISKINEEGKKLLYTIKQNMRISEQLRKRGSDKDRLKAIELTNKSAELLTKLMEQYGFKERIAEKIEHSGEGLKIIIERADDGNNKVETNSETGNGPKDSKQ</sequence>
<dbReference type="EMBL" id="LAZR01036951">
    <property type="protein sequence ID" value="KKL23499.1"/>
    <property type="molecule type" value="Genomic_DNA"/>
</dbReference>
<protein>
    <recommendedName>
        <fullName evidence="2">Helix-turn-helix type 11 domain-containing protein</fullName>
    </recommendedName>
</protein>
<evidence type="ECO:0000313" key="1">
    <source>
        <dbReference type="EMBL" id="KKL23499.1"/>
    </source>
</evidence>
<name>A0A0F9BNN1_9ZZZZ</name>
<dbReference type="AlphaFoldDB" id="A0A0F9BNN1"/>
<accession>A0A0F9BNN1</accession>
<organism evidence="1">
    <name type="scientific">marine sediment metagenome</name>
    <dbReference type="NCBI Taxonomy" id="412755"/>
    <lineage>
        <taxon>unclassified sequences</taxon>
        <taxon>metagenomes</taxon>
        <taxon>ecological metagenomes</taxon>
    </lineage>
</organism>
<gene>
    <name evidence="1" type="ORF">LCGC14_2424760</name>
</gene>
<evidence type="ECO:0008006" key="2">
    <source>
        <dbReference type="Google" id="ProtNLM"/>
    </source>
</evidence>
<proteinExistence type="predicted"/>